<dbReference type="SMART" id="SM00028">
    <property type="entry name" value="TPR"/>
    <property type="match status" value="4"/>
</dbReference>
<dbReference type="GO" id="GO:0006355">
    <property type="term" value="P:regulation of DNA-templated transcription"/>
    <property type="evidence" value="ECO:0007669"/>
    <property type="project" value="InterPro"/>
</dbReference>
<dbReference type="InterPro" id="IPR029787">
    <property type="entry name" value="Nucleotide_cyclase"/>
</dbReference>
<dbReference type="GO" id="GO:0000160">
    <property type="term" value="P:phosphorelay signal transduction system"/>
    <property type="evidence" value="ECO:0007669"/>
    <property type="project" value="InterPro"/>
</dbReference>
<name>A0A1A3NRU3_MYCAS</name>
<dbReference type="InterPro" id="IPR011990">
    <property type="entry name" value="TPR-like_helical_dom_sf"/>
</dbReference>
<dbReference type="CDD" id="cd07302">
    <property type="entry name" value="CHD"/>
    <property type="match status" value="1"/>
</dbReference>
<dbReference type="SMART" id="SM00044">
    <property type="entry name" value="CYCc"/>
    <property type="match status" value="1"/>
</dbReference>
<dbReference type="Gene3D" id="1.25.40.10">
    <property type="entry name" value="Tetratricopeptide repeat domain"/>
    <property type="match status" value="2"/>
</dbReference>
<dbReference type="InterPro" id="IPR019734">
    <property type="entry name" value="TPR_rpt"/>
</dbReference>
<dbReference type="Pfam" id="PF00486">
    <property type="entry name" value="Trans_reg_C"/>
    <property type="match status" value="1"/>
</dbReference>
<dbReference type="RefSeq" id="WP_065145350.1">
    <property type="nucleotide sequence ID" value="NZ_LZLS01000162.1"/>
</dbReference>
<keyword evidence="6" id="KW-0175">Coiled coil</keyword>
<evidence type="ECO:0000256" key="5">
    <source>
        <dbReference type="PROSITE-ProRule" id="PRU01091"/>
    </source>
</evidence>
<dbReference type="Pfam" id="PF13191">
    <property type="entry name" value="AAA_16"/>
    <property type="match status" value="1"/>
</dbReference>
<comment type="caution">
    <text evidence="9">The sequence shown here is derived from an EMBL/GenBank/DDBJ whole genome shotgun (WGS) entry which is preliminary data.</text>
</comment>
<dbReference type="GO" id="GO:0009190">
    <property type="term" value="P:cyclic nucleotide biosynthetic process"/>
    <property type="evidence" value="ECO:0007669"/>
    <property type="project" value="InterPro"/>
</dbReference>
<dbReference type="SMART" id="SM01043">
    <property type="entry name" value="BTAD"/>
    <property type="match status" value="1"/>
</dbReference>
<feature type="coiled-coil region" evidence="6">
    <location>
        <begin position="1387"/>
        <end position="1414"/>
    </location>
</feature>
<dbReference type="Pfam" id="PF03704">
    <property type="entry name" value="BTAD"/>
    <property type="match status" value="1"/>
</dbReference>
<dbReference type="GO" id="GO:0005524">
    <property type="term" value="F:ATP binding"/>
    <property type="evidence" value="ECO:0007669"/>
    <property type="project" value="UniProtKB-KW"/>
</dbReference>
<organism evidence="9 10">
    <name type="scientific">Mycobacterium asiaticum</name>
    <dbReference type="NCBI Taxonomy" id="1790"/>
    <lineage>
        <taxon>Bacteria</taxon>
        <taxon>Bacillati</taxon>
        <taxon>Actinomycetota</taxon>
        <taxon>Actinomycetes</taxon>
        <taxon>Mycobacteriales</taxon>
        <taxon>Mycobacteriaceae</taxon>
        <taxon>Mycobacterium</taxon>
    </lineage>
</organism>
<dbReference type="PANTHER" id="PTHR16305:SF35">
    <property type="entry name" value="TRANSCRIPTIONAL ACTIVATOR DOMAIN"/>
    <property type="match status" value="1"/>
</dbReference>
<keyword evidence="2" id="KW-0547">Nucleotide-binding</keyword>
<dbReference type="PROSITE" id="PS51755">
    <property type="entry name" value="OMPR_PHOB"/>
    <property type="match status" value="1"/>
</dbReference>
<dbReference type="SUPFAM" id="SSF54427">
    <property type="entry name" value="NTF2-like"/>
    <property type="match status" value="3"/>
</dbReference>
<dbReference type="GO" id="GO:0004016">
    <property type="term" value="F:adenylate cyclase activity"/>
    <property type="evidence" value="ECO:0007669"/>
    <property type="project" value="UniProtKB-ARBA"/>
</dbReference>
<evidence type="ECO:0000256" key="3">
    <source>
        <dbReference type="ARBA" id="ARBA00022840"/>
    </source>
</evidence>
<comment type="similarity">
    <text evidence="1">Belongs to the AfsR/DnrI/RedD regulatory family.</text>
</comment>
<dbReference type="InterPro" id="IPR036388">
    <property type="entry name" value="WH-like_DNA-bd_sf"/>
</dbReference>
<keyword evidence="3" id="KW-0067">ATP-binding</keyword>
<dbReference type="InterPro" id="IPR001867">
    <property type="entry name" value="OmpR/PhoB-type_DNA-bd"/>
</dbReference>
<dbReference type="InterPro" id="IPR001054">
    <property type="entry name" value="A/G_cyclase"/>
</dbReference>
<dbReference type="Gene3D" id="1.10.10.10">
    <property type="entry name" value="Winged helix-like DNA-binding domain superfamily/Winged helix DNA-binding domain"/>
    <property type="match status" value="1"/>
</dbReference>
<dbReference type="InterPro" id="IPR016032">
    <property type="entry name" value="Sig_transdc_resp-reg_C-effctor"/>
</dbReference>
<feature type="domain" description="OmpR/PhoB-type" evidence="8">
    <location>
        <begin position="1"/>
        <end position="89"/>
    </location>
</feature>
<dbReference type="CDD" id="cd15831">
    <property type="entry name" value="BTAD"/>
    <property type="match status" value="1"/>
</dbReference>
<dbReference type="EMBL" id="LZLS01000162">
    <property type="protein sequence ID" value="OBK24095.1"/>
    <property type="molecule type" value="Genomic_DNA"/>
</dbReference>
<evidence type="ECO:0008006" key="11">
    <source>
        <dbReference type="Google" id="ProtNLM"/>
    </source>
</evidence>
<dbReference type="InterPro" id="IPR005158">
    <property type="entry name" value="BTAD"/>
</dbReference>
<dbReference type="Pfam" id="PF00211">
    <property type="entry name" value="Guanylate_cyc"/>
    <property type="match status" value="1"/>
</dbReference>
<reference evidence="9 10" key="1">
    <citation type="submission" date="2016-06" db="EMBL/GenBank/DDBJ databases">
        <authorList>
            <person name="Kjaerup R.B."/>
            <person name="Dalgaard T.S."/>
            <person name="Juul-Madsen H.R."/>
        </authorList>
    </citation>
    <scope>NUCLEOTIDE SEQUENCE [LARGE SCALE GENOMIC DNA]</scope>
    <source>
        <strain evidence="9 10">1165133.8</strain>
    </source>
</reference>
<dbReference type="SUPFAM" id="SSF52540">
    <property type="entry name" value="P-loop containing nucleoside triphosphate hydrolases"/>
    <property type="match status" value="1"/>
</dbReference>
<evidence type="ECO:0000259" key="7">
    <source>
        <dbReference type="PROSITE" id="PS50125"/>
    </source>
</evidence>
<gene>
    <name evidence="9" type="ORF">A5634_04280</name>
</gene>
<feature type="DNA-binding region" description="OmpR/PhoB-type" evidence="5">
    <location>
        <begin position="1"/>
        <end position="89"/>
    </location>
</feature>
<dbReference type="PANTHER" id="PTHR16305">
    <property type="entry name" value="TESTICULAR SOLUBLE ADENYLYL CYCLASE"/>
    <property type="match status" value="1"/>
</dbReference>
<dbReference type="GO" id="GO:0003677">
    <property type="term" value="F:DNA binding"/>
    <property type="evidence" value="ECO:0007669"/>
    <property type="project" value="UniProtKB-UniRule"/>
</dbReference>
<dbReference type="InterPro" id="IPR027417">
    <property type="entry name" value="P-loop_NTPase"/>
</dbReference>
<dbReference type="GO" id="GO:0005737">
    <property type="term" value="C:cytoplasm"/>
    <property type="evidence" value="ECO:0007669"/>
    <property type="project" value="TreeGrafter"/>
</dbReference>
<sequence length="2766" mass="301284">MELGVLGPLQVRRDGSSVTIPGAKPRALLTMLGLHGGSVVSADTLVELLWDKDPPRTAAKALQTHISLLRRTLGDGFVLTEGAGWILAGTQVDASRYKAAARRGRDAAAAGDTRQAVTRFDEALALWRGIPELPDSQRGTAEKTRWVEGHAALVEDRADALLATGRAAEIVGELEALLADAPLRERRWGQLMLALYRAGRQGEALAAYQRARALLADELGVDPGPELRRLEAAIVAQDAGLETPAAQRLSAVTRAVTFLLTDIEGSTAAWEADAAGMAVALARHDELAEQVVTSRGGRLIKTRGEGDATFSVFDRPSAAAVAAIELQEAIAREPWALREPMRIRVAVHTGEVEFRDGDYFGRAVNRAARLRSLALGGQTLCSGATAELVIDSLPDDVVLADLGMRQLRNLARPEHVFELRLDTDQREQVVADAPIDRPALPAVLTAPGPFVGRGAELESLFTAWQNSGAHAVLIAGEPGVGKTRLAGEWSHRAYAQGSIVLYGRCDEDLGAPYQPFAEALRALVPCVGADRLRGLRGVEALLPLVPGLPDVVPDLASPARADPDTERYALFDAVVALLEIASAAAPVVLILDDLHWAAKPTLLLLRHLLRFGDHARVQIVGTYRSTDLDRSHPLAAMLADLHRDGTASRLNLSGLDEDDVTTYVAEAGYDDEELAHALASVTGGNPFFLIEALRHVDESGGVWDQNTLPQGVREAVSRRLSRLSQETNKALAAAAVVGSRFGLELVEQVVGSDLVDAFDEACAAGLVVEEPGGRYRFNHAIVRQSLLTELASVRRMRLHQRIATTLESQPGAEDELLAELAHHYFECAWAGNAAKAVQYCRRAADQAMARLAYEGAADLYDHALHALEEIDDDLPDRDDQAAALLVARCEALLAAGDVASAGSAVSQLRSATVDSVQLAAWATCFDGQLSMLIHPERLDEVEIALRTAAEELAGLDDAAGEAKAHTVRAGCLARLGRIGDCEAALDDALTAARRAREHRRVNAVLAGAPLAALWGPNPVPRAGGRCLDVVRLLRITTDSPAVEATSTRCQAVLEAFRGRTAAARRMIDSARRTVTELGLRHALLEVEQFAGIVELVADDAAAAEPHLLKAYNGFRRMGLDADTAETAALLGRACLTLGRDGDADELCCESERLAGHALKPSIAWRTLRAHLLSRNGAHGEARRVAQAAVGLAERTDLLVDHGDACLALATILEACGDLAQARAAAERAVDLYERKGAAALVDKSRKAVEPGDSVIATPQSEPLDLDLDNACVQTIRRGIAVIESATWDDYEQLYAANLVMESRRKMVGFTQNDLPEDWLTQSRLFHESGGLRLHCVTVLAVRGERLALARIGLGNVDVSPGAPYDEVLLLFGTDEDGRIATQIAFDAEDVEAAIAELDARQARFEREARQQARRPENTATRICQRIETYFVGGDWDAVEETLAEHVVQDDRRKVVGSGLRQGRNAVMAEIAVVAKARVHSMTTDTIATRGGYLVLNRVQSSFGDRRPDAFGIDVLAVVEVDATGRIVARVVFDIDDFDAAIEELEARYLCGEAAPHAHAWSVIAGGPAAVNRGELPTFATDCVSIDHRRGPAFAPGDLLAYLDSGLERLRNVRLYVETVHRLSDLGAVCTHVGQAISSMDFDAEWRSIDLQIVNGDKVKHFEAFDEAELNLAIATFEELTTPTTRLENAATVVHQRLRSRFSARDWAAIADTLVDDVVHDDRRTVVGAGLRKGRDSVLAEVSAVLEIGMTSMTSNVIAIRGTQLALSRVRSVGGNQRSDAFHADVLDIVEVNAEERVVARIVFDPDDFDSAFAELDARYAAGEAAHCARTWRVIAGVYASIRNHAVPSLTTDPVTIDHRRVAAFAPGELEAYIHAGWELDQEIRPYVEIVHRLDDLGAVVTYTAHGSSPDGFEAEWREVAISTVDGDRVNHCELFDAADLDTALARFDELHPPNPRLENAVLDRFQVHLAARDWDALARDFAQDYSCDDRRHVVNAGVRFGQHAAIEDLQLAVDLGLATNVTSEILAARGNRLLLNRWRASGPDHDEIRVDVLQVVEYNADERIAAAVVFDLDDIDAAYEELDRRYLAGEAAVHSKTWSVVARECASFNRQKLPTADWITVDHRQLAIIETTDFPSAMRGIWDVTPDLSIHITAVHRLSDLGVVATYVAHGTSPDSVEAEWRFVNLLVIEGDQINRCEVFEEADLEAALARFDELQTQTRRLENTAIRAGARLFGHYRHRDWNAIAQALTDDTSVDDRRRVANAGCWLGRDAVIANMQALAVGWTQMTMTVIAARGERLALTAIRCANHDPMHGEFDVEMLVVVEIDSDERMRAHVIFGPDDIDAAVAELDARYLAGEGADHARTWSVIAQSYGAASRRQLPPTTPDIVNIDHRRLGLIESEEMIAYLRSTFDELADLKAYPEVVHRLTDLGAVFTHVGIGTTTEGFNAEWRQITVATVDADLINHSEMYDEADLEAALARFDELHATRVENAATQAVRRYQVCFAARDWKTMAELLADDVVVDDRRRVVNAGIRHGREVNVADNQAAVEIGTENFTLAVIATRGERLVLARVCSYNHDWLPDEVSADLLGIAEVDLDNRIAAFLTFDRDDFDAAFAELEKRYLSGEAAAHAQTWSVIADTYAKLNRRQVPRVAPDCIEVDHRSLSMIGPGDLRSYVLASFEQLTDTSIYIAAVPRVTDIGAIIDHVAKGISHEGFDAEWRMTVLLTVNGDTINRCEIFDEADHDAALARFDELTAEHSHAAPDTE</sequence>
<evidence type="ECO:0000259" key="8">
    <source>
        <dbReference type="PROSITE" id="PS51755"/>
    </source>
</evidence>
<dbReference type="Proteomes" id="UP000093928">
    <property type="component" value="Unassembled WGS sequence"/>
</dbReference>
<accession>A0A1A3NRU3</accession>
<evidence type="ECO:0000313" key="9">
    <source>
        <dbReference type="EMBL" id="OBK24095.1"/>
    </source>
</evidence>
<proteinExistence type="inferred from homology"/>
<dbReference type="Gene3D" id="3.30.70.1230">
    <property type="entry name" value="Nucleotide cyclase"/>
    <property type="match status" value="1"/>
</dbReference>
<evidence type="ECO:0000256" key="2">
    <source>
        <dbReference type="ARBA" id="ARBA00022741"/>
    </source>
</evidence>
<dbReference type="InterPro" id="IPR032710">
    <property type="entry name" value="NTF2-like_dom_sf"/>
</dbReference>
<dbReference type="PROSITE" id="PS50125">
    <property type="entry name" value="GUANYLATE_CYCLASE_2"/>
    <property type="match status" value="1"/>
</dbReference>
<evidence type="ECO:0000313" key="10">
    <source>
        <dbReference type="Proteomes" id="UP000093928"/>
    </source>
</evidence>
<dbReference type="SMART" id="SM00862">
    <property type="entry name" value="Trans_reg_C"/>
    <property type="match status" value="1"/>
</dbReference>
<dbReference type="InterPro" id="IPR041664">
    <property type="entry name" value="AAA_16"/>
</dbReference>
<keyword evidence="4 5" id="KW-0238">DNA-binding</keyword>
<evidence type="ECO:0000256" key="6">
    <source>
        <dbReference type="SAM" id="Coils"/>
    </source>
</evidence>
<feature type="domain" description="Guanylate cyclase" evidence="7">
    <location>
        <begin position="257"/>
        <end position="371"/>
    </location>
</feature>
<dbReference type="SUPFAM" id="SSF48452">
    <property type="entry name" value="TPR-like"/>
    <property type="match status" value="2"/>
</dbReference>
<dbReference type="SUPFAM" id="SSF46894">
    <property type="entry name" value="C-terminal effector domain of the bipartite response regulators"/>
    <property type="match status" value="1"/>
</dbReference>
<evidence type="ECO:0000256" key="4">
    <source>
        <dbReference type="ARBA" id="ARBA00023125"/>
    </source>
</evidence>
<dbReference type="Gene3D" id="3.40.50.300">
    <property type="entry name" value="P-loop containing nucleotide triphosphate hydrolases"/>
    <property type="match status" value="1"/>
</dbReference>
<protein>
    <recommendedName>
        <fullName evidence="11">Transcriptional regulator</fullName>
    </recommendedName>
</protein>
<evidence type="ECO:0000256" key="1">
    <source>
        <dbReference type="ARBA" id="ARBA00005820"/>
    </source>
</evidence>
<dbReference type="Gene3D" id="3.10.450.50">
    <property type="match status" value="3"/>
</dbReference>
<dbReference type="SUPFAM" id="SSF55073">
    <property type="entry name" value="Nucleotide cyclase"/>
    <property type="match status" value="1"/>
</dbReference>